<proteinExistence type="inferred from homology"/>
<sequence length="302" mass="32249">MTFDQYSSVHGKVAVLTGAASGIGKAVADTLVKLGAKVVIGDLNQELGQSVIDTYNKEAGAQVAAFMRVDVTKYSDNKALFQLAEQAFGGVDIAFLNAGIGEGANSMFGPLDDEKDERIFDVNTISIIKGTKVALLHMAKRGGGVIVNTASVAGFYSSPFISSYAASKFAVVGYTRSFALMPQICNVRVNAICPYWVETPLLINITDEEKHKDEPSFVNIIKHSPKTPIHTVVEAFLTLIIDETRNTQTLLALPTGVQVMDPPAALDGTHNEASLNAIMQFKSVALDQAKANLAAAMKAYGF</sequence>
<evidence type="ECO:0000313" key="5">
    <source>
        <dbReference type="EMBL" id="RCI04687.1"/>
    </source>
</evidence>
<dbReference type="Proteomes" id="UP000253551">
    <property type="component" value="Unassembled WGS sequence"/>
</dbReference>
<evidence type="ECO:0000256" key="2">
    <source>
        <dbReference type="ARBA" id="ARBA00022857"/>
    </source>
</evidence>
<dbReference type="Pfam" id="PF00106">
    <property type="entry name" value="adh_short"/>
    <property type="match status" value="1"/>
</dbReference>
<name>A0A367KRB9_RHIST</name>
<dbReference type="InterPro" id="IPR020904">
    <property type="entry name" value="Sc_DH/Rdtase_CS"/>
</dbReference>
<keyword evidence="3" id="KW-0560">Oxidoreductase</keyword>
<dbReference type="GO" id="GO:0016616">
    <property type="term" value="F:oxidoreductase activity, acting on the CH-OH group of donors, NAD or NADP as acceptor"/>
    <property type="evidence" value="ECO:0007669"/>
    <property type="project" value="TreeGrafter"/>
</dbReference>
<dbReference type="PRINTS" id="PR00080">
    <property type="entry name" value="SDRFAMILY"/>
</dbReference>
<keyword evidence="6" id="KW-1185">Reference proteome</keyword>
<dbReference type="PRINTS" id="PR00081">
    <property type="entry name" value="GDHRDH"/>
</dbReference>
<evidence type="ECO:0000256" key="1">
    <source>
        <dbReference type="ARBA" id="ARBA00006484"/>
    </source>
</evidence>
<dbReference type="SUPFAM" id="SSF51735">
    <property type="entry name" value="NAD(P)-binding Rossmann-fold domains"/>
    <property type="match status" value="1"/>
</dbReference>
<dbReference type="PANTHER" id="PTHR44229">
    <property type="entry name" value="15-HYDROXYPROSTAGLANDIN DEHYDROGENASE [NAD(+)]"/>
    <property type="match status" value="1"/>
</dbReference>
<dbReference type="GO" id="GO:0005737">
    <property type="term" value="C:cytoplasm"/>
    <property type="evidence" value="ECO:0007669"/>
    <property type="project" value="TreeGrafter"/>
</dbReference>
<dbReference type="Gene3D" id="3.40.50.720">
    <property type="entry name" value="NAD(P)-binding Rossmann-like Domain"/>
    <property type="match status" value="1"/>
</dbReference>
<accession>A0A367KRB9</accession>
<gene>
    <name evidence="5" type="ORF">CU098_011266</name>
</gene>
<dbReference type="InterPro" id="IPR036291">
    <property type="entry name" value="NAD(P)-bd_dom_sf"/>
</dbReference>
<dbReference type="PANTHER" id="PTHR44229:SF4">
    <property type="entry name" value="15-HYDROXYPROSTAGLANDIN DEHYDROGENASE [NAD(+)]"/>
    <property type="match status" value="1"/>
</dbReference>
<dbReference type="STRING" id="4846.A0A367KRB9"/>
<comment type="similarity">
    <text evidence="1 4">Belongs to the short-chain dehydrogenases/reductases (SDR) family.</text>
</comment>
<comment type="caution">
    <text evidence="5">The sequence shown here is derived from an EMBL/GenBank/DDBJ whole genome shotgun (WGS) entry which is preliminary data.</text>
</comment>
<evidence type="ECO:0000256" key="3">
    <source>
        <dbReference type="ARBA" id="ARBA00023002"/>
    </source>
</evidence>
<evidence type="ECO:0000256" key="4">
    <source>
        <dbReference type="RuleBase" id="RU000363"/>
    </source>
</evidence>
<protein>
    <submittedName>
        <fullName evidence="5">Uncharacterized protein</fullName>
    </submittedName>
</protein>
<dbReference type="AlphaFoldDB" id="A0A367KRB9"/>
<keyword evidence="2" id="KW-0521">NADP</keyword>
<evidence type="ECO:0000313" key="6">
    <source>
        <dbReference type="Proteomes" id="UP000253551"/>
    </source>
</evidence>
<organism evidence="5 6">
    <name type="scientific">Rhizopus stolonifer</name>
    <name type="common">Rhizopus nigricans</name>
    <dbReference type="NCBI Taxonomy" id="4846"/>
    <lineage>
        <taxon>Eukaryota</taxon>
        <taxon>Fungi</taxon>
        <taxon>Fungi incertae sedis</taxon>
        <taxon>Mucoromycota</taxon>
        <taxon>Mucoromycotina</taxon>
        <taxon>Mucoromycetes</taxon>
        <taxon>Mucorales</taxon>
        <taxon>Mucorineae</taxon>
        <taxon>Rhizopodaceae</taxon>
        <taxon>Rhizopus</taxon>
    </lineage>
</organism>
<dbReference type="EMBL" id="PJQM01000607">
    <property type="protein sequence ID" value="RCI04687.1"/>
    <property type="molecule type" value="Genomic_DNA"/>
</dbReference>
<dbReference type="InterPro" id="IPR002347">
    <property type="entry name" value="SDR_fam"/>
</dbReference>
<reference evidence="5 6" key="1">
    <citation type="journal article" date="2018" name="G3 (Bethesda)">
        <title>Phylogenetic and Phylogenomic Definition of Rhizopus Species.</title>
        <authorList>
            <person name="Gryganskyi A.P."/>
            <person name="Golan J."/>
            <person name="Dolatabadi S."/>
            <person name="Mondo S."/>
            <person name="Robb S."/>
            <person name="Idnurm A."/>
            <person name="Muszewska A."/>
            <person name="Steczkiewicz K."/>
            <person name="Masonjones S."/>
            <person name="Liao H.L."/>
            <person name="Gajdeczka M.T."/>
            <person name="Anike F."/>
            <person name="Vuek A."/>
            <person name="Anishchenko I.M."/>
            <person name="Voigt K."/>
            <person name="de Hoog G.S."/>
            <person name="Smith M.E."/>
            <person name="Heitman J."/>
            <person name="Vilgalys R."/>
            <person name="Stajich J.E."/>
        </authorList>
    </citation>
    <scope>NUCLEOTIDE SEQUENCE [LARGE SCALE GENOMIC DNA]</scope>
    <source>
        <strain evidence="5 6">LSU 92-RS-03</strain>
    </source>
</reference>
<dbReference type="OrthoDB" id="5840532at2759"/>
<dbReference type="PROSITE" id="PS00061">
    <property type="entry name" value="ADH_SHORT"/>
    <property type="match status" value="1"/>
</dbReference>